<keyword evidence="4" id="KW-0560">Oxidoreductase</keyword>
<evidence type="ECO:0000313" key="7">
    <source>
        <dbReference type="Proteomes" id="UP000218172"/>
    </source>
</evidence>
<dbReference type="Gene3D" id="3.30.1130.10">
    <property type="match status" value="2"/>
</dbReference>
<dbReference type="Pfam" id="PF14819">
    <property type="entry name" value="QueF_N"/>
    <property type="match status" value="1"/>
</dbReference>
<dbReference type="InterPro" id="IPR050084">
    <property type="entry name" value="NADPH_dep_7-cyano-7-deazaG_red"/>
</dbReference>
<keyword evidence="1" id="KW-0963">Cytoplasm</keyword>
<dbReference type="InterPro" id="IPR029139">
    <property type="entry name" value="QueF_N"/>
</dbReference>
<evidence type="ECO:0000256" key="3">
    <source>
        <dbReference type="ARBA" id="ARBA00022857"/>
    </source>
</evidence>
<dbReference type="PANTHER" id="PTHR34354">
    <property type="entry name" value="NADPH-DEPENDENT 7-CYANO-7-DEAZAGUANINE REDUCTASE"/>
    <property type="match status" value="1"/>
</dbReference>
<dbReference type="InterPro" id="IPR029500">
    <property type="entry name" value="QueF"/>
</dbReference>
<evidence type="ECO:0000256" key="2">
    <source>
        <dbReference type="ARBA" id="ARBA00022785"/>
    </source>
</evidence>
<proteinExistence type="predicted"/>
<evidence type="ECO:0000259" key="5">
    <source>
        <dbReference type="Pfam" id="PF14819"/>
    </source>
</evidence>
<accession>A0A2A4MKY8</accession>
<organism evidence="6 7">
    <name type="scientific">SAR86 cluster bacterium</name>
    <dbReference type="NCBI Taxonomy" id="2030880"/>
    <lineage>
        <taxon>Bacteria</taxon>
        <taxon>Pseudomonadati</taxon>
        <taxon>Pseudomonadota</taxon>
        <taxon>Gammaproteobacteria</taxon>
        <taxon>SAR86 cluster</taxon>
    </lineage>
</organism>
<dbReference type="GO" id="GO:0008616">
    <property type="term" value="P:tRNA queuosine(34) biosynthetic process"/>
    <property type="evidence" value="ECO:0007669"/>
    <property type="project" value="UniProtKB-KW"/>
</dbReference>
<feature type="domain" description="NADPH-dependent 7-cyano-7-deazaguanine reductase N-terminal" evidence="5">
    <location>
        <begin position="26"/>
        <end position="134"/>
    </location>
</feature>
<dbReference type="Proteomes" id="UP000218172">
    <property type="component" value="Unassembled WGS sequence"/>
</dbReference>
<dbReference type="AlphaFoldDB" id="A0A2A4MKY8"/>
<keyword evidence="3" id="KW-0521">NADP</keyword>
<sequence>MCFKVLASMTSDFESSNNPLGKSSDYPDAYDPSVLYAIERRLGRDGLGLDSVLPMHGHDYWRAFELSWLDIQGKPQVAMGEFLFDAGSEFIVESKSLKLYLNSLNQHRFKNEQQVTNLVSSDLSTLLKVSVNFTLKALVAGDLATISTPVGQCLDHLDIRQPSQGADTSLLTLTGNTVVNQGLYSNLFKSNCPVTGQPDWATVYITYSGAEIDRSSLLSYICSFRSHQGFHEECAERMYCDLLKCCKAEKLSVALNFLRRGGLDINPCRSTHAILPKDFSKRFIRQ</sequence>
<dbReference type="InterPro" id="IPR043133">
    <property type="entry name" value="GTP-CH-I_C/QueF"/>
</dbReference>
<protein>
    <submittedName>
        <fullName evidence="6">NADPH-dependent 7-cyano-7-deazaguanine reductase QueF</fullName>
    </submittedName>
</protein>
<dbReference type="Pfam" id="PF14489">
    <property type="entry name" value="QueF"/>
    <property type="match status" value="1"/>
</dbReference>
<gene>
    <name evidence="6" type="primary">queF</name>
    <name evidence="6" type="ORF">COC19_05825</name>
</gene>
<name>A0A2A4MKY8_9GAMM</name>
<dbReference type="GO" id="GO:0005737">
    <property type="term" value="C:cytoplasm"/>
    <property type="evidence" value="ECO:0007669"/>
    <property type="project" value="InterPro"/>
</dbReference>
<keyword evidence="2" id="KW-0671">Queuosine biosynthesis</keyword>
<evidence type="ECO:0000256" key="1">
    <source>
        <dbReference type="ARBA" id="ARBA00022490"/>
    </source>
</evidence>
<evidence type="ECO:0000313" key="6">
    <source>
        <dbReference type="EMBL" id="PCH60563.1"/>
    </source>
</evidence>
<dbReference type="GO" id="GO:0033739">
    <property type="term" value="F:preQ1 synthase activity"/>
    <property type="evidence" value="ECO:0007669"/>
    <property type="project" value="InterPro"/>
</dbReference>
<dbReference type="EMBL" id="NVQR01000089">
    <property type="protein sequence ID" value="PCH60563.1"/>
    <property type="molecule type" value="Genomic_DNA"/>
</dbReference>
<reference evidence="7" key="1">
    <citation type="submission" date="2017-08" db="EMBL/GenBank/DDBJ databases">
        <title>A dynamic microbial community with high functional redundancy inhabits the cold, oxic subseafloor aquifer.</title>
        <authorList>
            <person name="Tully B.J."/>
            <person name="Wheat C.G."/>
            <person name="Glazer B.T."/>
            <person name="Huber J.A."/>
        </authorList>
    </citation>
    <scope>NUCLEOTIDE SEQUENCE [LARGE SCALE GENOMIC DNA]</scope>
</reference>
<dbReference type="PIRSF" id="PIRSF004750">
    <property type="entry name" value="Nitrile_oxidored_YqcD_prd"/>
    <property type="match status" value="1"/>
</dbReference>
<dbReference type="InterPro" id="IPR016428">
    <property type="entry name" value="QueF_type2"/>
</dbReference>
<dbReference type="SUPFAM" id="SSF55620">
    <property type="entry name" value="Tetrahydrobiopterin biosynthesis enzymes-like"/>
    <property type="match status" value="1"/>
</dbReference>
<comment type="caution">
    <text evidence="6">The sequence shown here is derived from an EMBL/GenBank/DDBJ whole genome shotgun (WGS) entry which is preliminary data.</text>
</comment>
<evidence type="ECO:0000256" key="4">
    <source>
        <dbReference type="ARBA" id="ARBA00023002"/>
    </source>
</evidence>
<dbReference type="NCBIfam" id="TIGR03138">
    <property type="entry name" value="QueF"/>
    <property type="match status" value="1"/>
</dbReference>
<dbReference type="PANTHER" id="PTHR34354:SF1">
    <property type="entry name" value="NADPH-DEPENDENT 7-CYANO-7-DEAZAGUANINE REDUCTASE"/>
    <property type="match status" value="1"/>
</dbReference>